<proteinExistence type="predicted"/>
<organism evidence="2 3">
    <name type="scientific">Funneliformis geosporum</name>
    <dbReference type="NCBI Taxonomy" id="1117311"/>
    <lineage>
        <taxon>Eukaryota</taxon>
        <taxon>Fungi</taxon>
        <taxon>Fungi incertae sedis</taxon>
        <taxon>Mucoromycota</taxon>
        <taxon>Glomeromycotina</taxon>
        <taxon>Glomeromycetes</taxon>
        <taxon>Glomerales</taxon>
        <taxon>Glomeraceae</taxon>
        <taxon>Funneliformis</taxon>
    </lineage>
</organism>
<dbReference type="AlphaFoldDB" id="A0A9W4X498"/>
<keyword evidence="3" id="KW-1185">Reference proteome</keyword>
<dbReference type="OrthoDB" id="2348216at2759"/>
<keyword evidence="1" id="KW-0175">Coiled coil</keyword>
<comment type="caution">
    <text evidence="2">The sequence shown here is derived from an EMBL/GenBank/DDBJ whole genome shotgun (WGS) entry which is preliminary data.</text>
</comment>
<feature type="non-terminal residue" evidence="2">
    <location>
        <position position="1"/>
    </location>
</feature>
<evidence type="ECO:0000313" key="3">
    <source>
        <dbReference type="Proteomes" id="UP001153678"/>
    </source>
</evidence>
<feature type="coiled-coil region" evidence="1">
    <location>
        <begin position="86"/>
        <end position="154"/>
    </location>
</feature>
<protein>
    <submittedName>
        <fullName evidence="2">8280_t:CDS:1</fullName>
    </submittedName>
</protein>
<evidence type="ECO:0000313" key="2">
    <source>
        <dbReference type="EMBL" id="CAI2185418.1"/>
    </source>
</evidence>
<dbReference type="EMBL" id="CAMKVN010003715">
    <property type="protein sequence ID" value="CAI2185418.1"/>
    <property type="molecule type" value="Genomic_DNA"/>
</dbReference>
<accession>A0A9W4X498</accession>
<gene>
    <name evidence="2" type="ORF">FWILDA_LOCUS12067</name>
</gene>
<evidence type="ECO:0000256" key="1">
    <source>
        <dbReference type="SAM" id="Coils"/>
    </source>
</evidence>
<name>A0A9W4X498_9GLOM</name>
<sequence>VKNEKVKDEEVQFEELQYEEVQFEELQYEEVKDEKLQYKEVKNEELQYEEVKDEEAQYEELQYEEVKNEKVKDEEVQFEELQYEEVKDEELQYEEVKNKKVQYEELLKDEEVKDEEVQFEEVQYEEVKDEELQYEEVKNEKVQCEELLRDEEVKDEEVQFEEVQYEELQCEEYASGFSYNDLRNNLNPDLSTLNENQIIDLIYFPCHGNCIQVNDVSNVNVLLNPTLKTNQISLENKNRQAGNCEEFVSIVSNYLNFKSNSDCQSIKIRLTKHKKKEHDVIIRNAYDSSSPTSRTSNSSPKTFSFKVDKKVSIKTCKAFTSMCDKMITTTCSSSKSTIKNNSCSQLSSNRFTSKCFCDNDKKFSFSEKISEMLQPSNIKVTSDHCRFNCHDYQRVCNENCKVIGKPIINFCNYEYRDDTFKIGCICDDGDKGFDFTDKASKPYDQNIERTRSATICAPPTMDFTTIESTKVFDCLYVAQQPF</sequence>
<dbReference type="Proteomes" id="UP001153678">
    <property type="component" value="Unassembled WGS sequence"/>
</dbReference>
<reference evidence="2" key="1">
    <citation type="submission" date="2022-08" db="EMBL/GenBank/DDBJ databases">
        <authorList>
            <person name="Kallberg Y."/>
            <person name="Tangrot J."/>
            <person name="Rosling A."/>
        </authorList>
    </citation>
    <scope>NUCLEOTIDE SEQUENCE</scope>
    <source>
        <strain evidence="2">Wild A</strain>
    </source>
</reference>